<sequence>MPDLFDERKKQVLAPVFFEAGAALYDCQSFEYGIAYLLYLFSRLGATGLDPAHCGAILDGEEKKTAGQLAQLLRKHLRISEGLEEGLGNALRARNHLVHRFLIENVERMLEVREHDALVKEIRGLRSTVRQCQKQLDPFVRALAQSLDGAPLDMWAIDAKEKFLRDSREH</sequence>
<organism evidence="1 2">
    <name type="scientific">Denitromonas halophila</name>
    <dbReference type="NCBI Taxonomy" id="1629404"/>
    <lineage>
        <taxon>Bacteria</taxon>
        <taxon>Pseudomonadati</taxon>
        <taxon>Pseudomonadota</taxon>
        <taxon>Betaproteobacteria</taxon>
        <taxon>Rhodocyclales</taxon>
        <taxon>Zoogloeaceae</taxon>
        <taxon>Denitromonas</taxon>
    </lineage>
</organism>
<proteinExistence type="predicted"/>
<dbReference type="Proteomes" id="UP000318349">
    <property type="component" value="Unassembled WGS sequence"/>
</dbReference>
<evidence type="ECO:0000313" key="1">
    <source>
        <dbReference type="EMBL" id="TVO74197.1"/>
    </source>
</evidence>
<comment type="caution">
    <text evidence="1">The sequence shown here is derived from an EMBL/GenBank/DDBJ whole genome shotgun (WGS) entry which is preliminary data.</text>
</comment>
<name>A0A557REW5_9RHOO</name>
<dbReference type="EMBL" id="VMNI01000016">
    <property type="protein sequence ID" value="TVO74197.1"/>
    <property type="molecule type" value="Genomic_DNA"/>
</dbReference>
<evidence type="ECO:0000313" key="2">
    <source>
        <dbReference type="Proteomes" id="UP000318349"/>
    </source>
</evidence>
<reference evidence="1 2" key="1">
    <citation type="submission" date="2019-07" db="EMBL/GenBank/DDBJ databases">
        <title>The pathways for chlorine oxyanion respiration interact through the shared metabolite chlorate.</title>
        <authorList>
            <person name="Barnum T.P."/>
            <person name="Cheng Y."/>
            <person name="Hill K.A."/>
            <person name="Lucas L.N."/>
            <person name="Carlson H.K."/>
            <person name="Coates J.D."/>
        </authorList>
    </citation>
    <scope>NUCLEOTIDE SEQUENCE [LARGE SCALE GENOMIC DNA]</scope>
    <source>
        <strain evidence="1 2">SFB-1</strain>
    </source>
</reference>
<protein>
    <submittedName>
        <fullName evidence="1">Uncharacterized protein</fullName>
    </submittedName>
</protein>
<accession>A0A557REW5</accession>
<gene>
    <name evidence="1" type="ORF">FHP89_16375</name>
</gene>
<dbReference type="AlphaFoldDB" id="A0A557REW5"/>